<keyword evidence="4" id="KW-1185">Reference proteome</keyword>
<dbReference type="EMBL" id="CP026520">
    <property type="protein sequence ID" value="QAV18355.1"/>
    <property type="molecule type" value="Genomic_DNA"/>
</dbReference>
<dbReference type="EMBL" id="JAMDMJ010000001">
    <property type="protein sequence ID" value="MCY9594395.1"/>
    <property type="molecule type" value="Genomic_DNA"/>
</dbReference>
<gene>
    <name evidence="1" type="ORF">M5X16_01200</name>
    <name evidence="2" type="ORF">PC41400_12015</name>
</gene>
<accession>A0A410WVE6</accession>
<protein>
    <submittedName>
        <fullName evidence="2">Uncharacterized protein</fullName>
    </submittedName>
</protein>
<dbReference type="RefSeq" id="WP_042228389.1">
    <property type="nucleotide sequence ID" value="NZ_CP026520.1"/>
</dbReference>
<evidence type="ECO:0000313" key="1">
    <source>
        <dbReference type="EMBL" id="MCY9594395.1"/>
    </source>
</evidence>
<dbReference type="KEGG" id="pchi:PC41400_12015"/>
<dbReference type="Proteomes" id="UP000288943">
    <property type="component" value="Chromosome"/>
</dbReference>
<proteinExistence type="predicted"/>
<sequence>MRKIRLLPVLLSVVITAFFLFGGWFAYQTYAIGKPLGNIVKETPGVEQSQVTYNDKEVSIRLSLKPDTSLREVYGRITKEGASTIGSRGVKLSVNTKESPDLDKWWAQALFDVAQAMETRHYADIPTALEKHKTDKDSNLVVKTEMDEQNVYVHLQKGDQHKYVVLPRNAEKVGVFK</sequence>
<dbReference type="Proteomes" id="UP001527202">
    <property type="component" value="Unassembled WGS sequence"/>
</dbReference>
<dbReference type="GeneID" id="95375535"/>
<organism evidence="2 3">
    <name type="scientific">Paenibacillus chitinolyticus</name>
    <dbReference type="NCBI Taxonomy" id="79263"/>
    <lineage>
        <taxon>Bacteria</taxon>
        <taxon>Bacillati</taxon>
        <taxon>Bacillota</taxon>
        <taxon>Bacilli</taxon>
        <taxon>Bacillales</taxon>
        <taxon>Paenibacillaceae</taxon>
        <taxon>Paenibacillus</taxon>
    </lineage>
</organism>
<reference evidence="1 4" key="2">
    <citation type="submission" date="2022-05" db="EMBL/GenBank/DDBJ databases">
        <title>Genome Sequencing of Bee-Associated Microbes.</title>
        <authorList>
            <person name="Dunlap C."/>
        </authorList>
    </citation>
    <scope>NUCLEOTIDE SEQUENCE [LARGE SCALE GENOMIC DNA]</scope>
    <source>
        <strain evidence="1 4">NRRL B-23120</strain>
    </source>
</reference>
<dbReference type="OrthoDB" id="2652483at2"/>
<reference evidence="2 3" key="1">
    <citation type="submission" date="2018-01" db="EMBL/GenBank/DDBJ databases">
        <title>The whole genome sequencing and assembly of Paenibacillus chitinolyticus KCCM 41400 strain.</title>
        <authorList>
            <person name="Kim J.-Y."/>
            <person name="Park M.-K."/>
            <person name="Lee Y.-J."/>
            <person name="Yi H."/>
            <person name="Bahn Y.-S."/>
            <person name="Kim J.F."/>
            <person name="Lee D.-W."/>
        </authorList>
    </citation>
    <scope>NUCLEOTIDE SEQUENCE [LARGE SCALE GENOMIC DNA]</scope>
    <source>
        <strain evidence="2 3">KCCM 41400</strain>
    </source>
</reference>
<evidence type="ECO:0000313" key="4">
    <source>
        <dbReference type="Proteomes" id="UP001527202"/>
    </source>
</evidence>
<evidence type="ECO:0000313" key="3">
    <source>
        <dbReference type="Proteomes" id="UP000288943"/>
    </source>
</evidence>
<name>A0A410WVE6_9BACL</name>
<dbReference type="AlphaFoldDB" id="A0A410WVE6"/>
<evidence type="ECO:0000313" key="2">
    <source>
        <dbReference type="EMBL" id="QAV18355.1"/>
    </source>
</evidence>